<sequence>MAELDDKIPTLSDIVCPGDEAMLNHFDAHLFEEETEADNDTISFENASELENLTEIENVIELEDTEPNEIPSIQIDDDEEANIASEHFSGIIQSIANSSNEEIESKKIEIDADELKKKINQAISEALPGIEAQLKGKLYSKFGI</sequence>
<protein>
    <submittedName>
        <fullName evidence="2">Uncharacterized protein</fullName>
    </submittedName>
</protein>
<evidence type="ECO:0000256" key="1">
    <source>
        <dbReference type="SAM" id="Coils"/>
    </source>
</evidence>
<gene>
    <name evidence="2" type="ORF">MNBD_GAMMA08-1981</name>
</gene>
<proteinExistence type="predicted"/>
<accession>A0A3B0XP55</accession>
<feature type="coiled-coil region" evidence="1">
    <location>
        <begin position="98"/>
        <end position="125"/>
    </location>
</feature>
<name>A0A3B0XP55_9ZZZZ</name>
<dbReference type="AlphaFoldDB" id="A0A3B0XP55"/>
<organism evidence="2">
    <name type="scientific">hydrothermal vent metagenome</name>
    <dbReference type="NCBI Taxonomy" id="652676"/>
    <lineage>
        <taxon>unclassified sequences</taxon>
        <taxon>metagenomes</taxon>
        <taxon>ecological metagenomes</taxon>
    </lineage>
</organism>
<evidence type="ECO:0000313" key="2">
    <source>
        <dbReference type="EMBL" id="VAW64942.1"/>
    </source>
</evidence>
<keyword evidence="1" id="KW-0175">Coiled coil</keyword>
<reference evidence="2" key="1">
    <citation type="submission" date="2018-06" db="EMBL/GenBank/DDBJ databases">
        <authorList>
            <person name="Zhirakovskaya E."/>
        </authorList>
    </citation>
    <scope>NUCLEOTIDE SEQUENCE</scope>
</reference>
<dbReference type="EMBL" id="UOFH01000302">
    <property type="protein sequence ID" value="VAW64942.1"/>
    <property type="molecule type" value="Genomic_DNA"/>
</dbReference>